<evidence type="ECO:0000313" key="3">
    <source>
        <dbReference type="Proteomes" id="UP000366945"/>
    </source>
</evidence>
<gene>
    <name evidence="2" type="ORF">PPN31114_00306</name>
</gene>
<sequence>MLRFKLASALAAALLVSACTSTTIVPLGRGLVFYDRTTFAETLKRDMPGVTGEVVQQGRCQVYVSTPDNNVGLDKMCVFALTKDAVYLASWNPFAAKYENLMTIPFKGVSQVAFTSFGSVKQVQLTEDKRLVGIAMVNDDATGIEPDGAAKAFEFIKTAGVPEGKSIRGVIFSASAISYYTPTQIYTQKK</sequence>
<feature type="signal peptide" evidence="1">
    <location>
        <begin position="1"/>
        <end position="18"/>
    </location>
</feature>
<keyword evidence="3" id="KW-1185">Reference proteome</keyword>
<reference evidence="2 3" key="1">
    <citation type="submission" date="2019-08" db="EMBL/GenBank/DDBJ databases">
        <authorList>
            <person name="Peeters C."/>
        </authorList>
    </citation>
    <scope>NUCLEOTIDE SEQUENCE [LARGE SCALE GENOMIC DNA]</scope>
    <source>
        <strain evidence="2 3">LMG 31114</strain>
    </source>
</reference>
<name>A0A5E4RRJ5_9BURK</name>
<dbReference type="GeneID" id="300402376"/>
<accession>A0A5E4RRJ5</accession>
<dbReference type="AlphaFoldDB" id="A0A5E4RRJ5"/>
<evidence type="ECO:0008006" key="4">
    <source>
        <dbReference type="Google" id="ProtNLM"/>
    </source>
</evidence>
<keyword evidence="1" id="KW-0732">Signal</keyword>
<evidence type="ECO:0000313" key="2">
    <source>
        <dbReference type="EMBL" id="VVD65074.1"/>
    </source>
</evidence>
<feature type="chain" id="PRO_5023128190" description="Lipoprotein" evidence="1">
    <location>
        <begin position="19"/>
        <end position="190"/>
    </location>
</feature>
<dbReference type="RefSeq" id="WP_150677735.1">
    <property type="nucleotide sequence ID" value="NZ_CABPSK010000001.1"/>
</dbReference>
<dbReference type="PROSITE" id="PS51257">
    <property type="entry name" value="PROKAR_LIPOPROTEIN"/>
    <property type="match status" value="1"/>
</dbReference>
<proteinExistence type="predicted"/>
<evidence type="ECO:0000256" key="1">
    <source>
        <dbReference type="SAM" id="SignalP"/>
    </source>
</evidence>
<dbReference type="EMBL" id="CABPSK010000001">
    <property type="protein sequence ID" value="VVD65074.1"/>
    <property type="molecule type" value="Genomic_DNA"/>
</dbReference>
<dbReference type="OrthoDB" id="7021496at2"/>
<dbReference type="Proteomes" id="UP000366945">
    <property type="component" value="Unassembled WGS sequence"/>
</dbReference>
<protein>
    <recommendedName>
        <fullName evidence="4">Lipoprotein</fullName>
    </recommendedName>
</protein>
<organism evidence="2 3">
    <name type="scientific">Pandoraea pneumonica</name>
    <dbReference type="NCBI Taxonomy" id="2508299"/>
    <lineage>
        <taxon>Bacteria</taxon>
        <taxon>Pseudomonadati</taxon>
        <taxon>Pseudomonadota</taxon>
        <taxon>Betaproteobacteria</taxon>
        <taxon>Burkholderiales</taxon>
        <taxon>Burkholderiaceae</taxon>
        <taxon>Pandoraea</taxon>
    </lineage>
</organism>